<evidence type="ECO:0000256" key="1">
    <source>
        <dbReference type="RuleBase" id="RU004262"/>
    </source>
</evidence>
<dbReference type="PANTHER" id="PTHR11610">
    <property type="entry name" value="LIPASE"/>
    <property type="match status" value="1"/>
</dbReference>
<dbReference type="EMBL" id="CAJVCH010134527">
    <property type="protein sequence ID" value="CAG7726369.1"/>
    <property type="molecule type" value="Genomic_DNA"/>
</dbReference>
<feature type="non-terminal residue" evidence="3">
    <location>
        <position position="308"/>
    </location>
</feature>
<comment type="caution">
    <text evidence="3">The sequence shown here is derived from an EMBL/GenBank/DDBJ whole genome shotgun (WGS) entry which is preliminary data.</text>
</comment>
<comment type="similarity">
    <text evidence="1">Belongs to the AB hydrolase superfamily. Lipase family.</text>
</comment>
<dbReference type="OrthoDB" id="199913at2759"/>
<proteinExistence type="inferred from homology"/>
<gene>
    <name evidence="3" type="ORF">AFUS01_LOCUS15284</name>
</gene>
<dbReference type="InterPro" id="IPR000734">
    <property type="entry name" value="TAG_lipase"/>
</dbReference>
<evidence type="ECO:0000259" key="2">
    <source>
        <dbReference type="Pfam" id="PF00151"/>
    </source>
</evidence>
<dbReference type="Proteomes" id="UP000708208">
    <property type="component" value="Unassembled WGS sequence"/>
</dbReference>
<dbReference type="GO" id="GO:0016298">
    <property type="term" value="F:lipase activity"/>
    <property type="evidence" value="ECO:0007669"/>
    <property type="project" value="InterPro"/>
</dbReference>
<dbReference type="PANTHER" id="PTHR11610:SF173">
    <property type="entry name" value="LIPASE DOMAIN-CONTAINING PROTEIN-RELATED"/>
    <property type="match status" value="1"/>
</dbReference>
<dbReference type="GO" id="GO:0016042">
    <property type="term" value="P:lipid catabolic process"/>
    <property type="evidence" value="ECO:0007669"/>
    <property type="project" value="TreeGrafter"/>
</dbReference>
<keyword evidence="4" id="KW-1185">Reference proteome</keyword>
<dbReference type="GO" id="GO:0005615">
    <property type="term" value="C:extracellular space"/>
    <property type="evidence" value="ECO:0007669"/>
    <property type="project" value="TreeGrafter"/>
</dbReference>
<dbReference type="Pfam" id="PF00151">
    <property type="entry name" value="Lipase"/>
    <property type="match status" value="1"/>
</dbReference>
<protein>
    <recommendedName>
        <fullName evidence="2">Lipase domain-containing protein</fullName>
    </recommendedName>
</protein>
<name>A0A8J2JYD4_9HEXA</name>
<sequence>PVEVYLNRTHLIEQDFDPEKPVKIVTHGYIDTGFSFWVIKLAQALLQAGDYNVIVVDWGGGSLPLYTQATANTRLVGLEIANYVQFLQREFQVKASDVHCIGHSLGAHVCGYAGEKVRDSMGECWSCGSDGSNCAMMGLDADKYHIGNRSLVMFYVSTAKVAPFCVRHYRVNLQFAWPQQAADWVQGKLKVSIIGEKSSMDVNLTPTDTSRFHHGTNLTFMVQNTKEMGTIEQIKIDWKYDHGYLDIMSTCWAYVCNSKLFVKKVEIMDIDDMDRARTDLYSIHLCGEEGTKYTGIPSGSYAIFERPC</sequence>
<evidence type="ECO:0000313" key="3">
    <source>
        <dbReference type="EMBL" id="CAG7726369.1"/>
    </source>
</evidence>
<dbReference type="InterPro" id="IPR013818">
    <property type="entry name" value="Lipase"/>
</dbReference>
<dbReference type="AlphaFoldDB" id="A0A8J2JYD4"/>
<feature type="domain" description="Lipase" evidence="2">
    <location>
        <begin position="13"/>
        <end position="119"/>
    </location>
</feature>
<reference evidence="3" key="1">
    <citation type="submission" date="2021-06" db="EMBL/GenBank/DDBJ databases">
        <authorList>
            <person name="Hodson N. C."/>
            <person name="Mongue J. A."/>
            <person name="Jaron S. K."/>
        </authorList>
    </citation>
    <scope>NUCLEOTIDE SEQUENCE</scope>
</reference>
<accession>A0A8J2JYD4</accession>
<organism evidence="3 4">
    <name type="scientific">Allacma fusca</name>
    <dbReference type="NCBI Taxonomy" id="39272"/>
    <lineage>
        <taxon>Eukaryota</taxon>
        <taxon>Metazoa</taxon>
        <taxon>Ecdysozoa</taxon>
        <taxon>Arthropoda</taxon>
        <taxon>Hexapoda</taxon>
        <taxon>Collembola</taxon>
        <taxon>Symphypleona</taxon>
        <taxon>Sminthuridae</taxon>
        <taxon>Allacma</taxon>
    </lineage>
</organism>
<evidence type="ECO:0000313" key="4">
    <source>
        <dbReference type="Proteomes" id="UP000708208"/>
    </source>
</evidence>